<protein>
    <submittedName>
        <fullName evidence="2">Uncharacterized protein</fullName>
    </submittedName>
</protein>
<name>A0A5J4V2V4_9EUKA</name>
<evidence type="ECO:0000256" key="1">
    <source>
        <dbReference type="SAM" id="MobiDB-lite"/>
    </source>
</evidence>
<evidence type="ECO:0000313" key="3">
    <source>
        <dbReference type="Proteomes" id="UP000324800"/>
    </source>
</evidence>
<dbReference type="AlphaFoldDB" id="A0A5J4V2V4"/>
<dbReference type="Proteomes" id="UP000324800">
    <property type="component" value="Unassembled WGS sequence"/>
</dbReference>
<feature type="region of interest" description="Disordered" evidence="1">
    <location>
        <begin position="22"/>
        <end position="46"/>
    </location>
</feature>
<dbReference type="EMBL" id="SNRW01010543">
    <property type="protein sequence ID" value="KAA6376411.1"/>
    <property type="molecule type" value="Genomic_DNA"/>
</dbReference>
<organism evidence="2 3">
    <name type="scientific">Streblomastix strix</name>
    <dbReference type="NCBI Taxonomy" id="222440"/>
    <lineage>
        <taxon>Eukaryota</taxon>
        <taxon>Metamonada</taxon>
        <taxon>Preaxostyla</taxon>
        <taxon>Oxymonadida</taxon>
        <taxon>Streblomastigidae</taxon>
        <taxon>Streblomastix</taxon>
    </lineage>
</organism>
<gene>
    <name evidence="2" type="ORF">EZS28_028060</name>
</gene>
<comment type="caution">
    <text evidence="2">The sequence shown here is derived from an EMBL/GenBank/DDBJ whole genome shotgun (WGS) entry which is preliminary data.</text>
</comment>
<sequence>MLDRVGVFICVGVINYEFSQKGEKMTSVEEEGDGKSNPGPGDAFQSKDLPMNYVIQGESKNGYIGSGEAVNGELYEIFEIGESSDENEVEVNIEVESFVCCCY</sequence>
<evidence type="ECO:0000313" key="2">
    <source>
        <dbReference type="EMBL" id="KAA6376411.1"/>
    </source>
</evidence>
<proteinExistence type="predicted"/>
<reference evidence="2 3" key="1">
    <citation type="submission" date="2019-03" db="EMBL/GenBank/DDBJ databases">
        <title>Single cell metagenomics reveals metabolic interactions within the superorganism composed of flagellate Streblomastix strix and complex community of Bacteroidetes bacteria on its surface.</title>
        <authorList>
            <person name="Treitli S.C."/>
            <person name="Kolisko M."/>
            <person name="Husnik F."/>
            <person name="Keeling P."/>
            <person name="Hampl V."/>
        </authorList>
    </citation>
    <scope>NUCLEOTIDE SEQUENCE [LARGE SCALE GENOMIC DNA]</scope>
    <source>
        <strain evidence="2">ST1C</strain>
    </source>
</reference>
<accession>A0A5J4V2V4</accession>